<accession>A0AAV2GZX7</accession>
<keyword evidence="1" id="KW-0732">Signal</keyword>
<evidence type="ECO:0000313" key="2">
    <source>
        <dbReference type="EMBL" id="CAL1526965.1"/>
    </source>
</evidence>
<dbReference type="Proteomes" id="UP001497497">
    <property type="component" value="Unassembled WGS sequence"/>
</dbReference>
<evidence type="ECO:0000313" key="3">
    <source>
        <dbReference type="Proteomes" id="UP001497497"/>
    </source>
</evidence>
<feature type="signal peptide" evidence="1">
    <location>
        <begin position="1"/>
        <end position="24"/>
    </location>
</feature>
<keyword evidence="3" id="KW-1185">Reference proteome</keyword>
<comment type="caution">
    <text evidence="2">The sequence shown here is derived from an EMBL/GenBank/DDBJ whole genome shotgun (WGS) entry which is preliminary data.</text>
</comment>
<reference evidence="2 3" key="1">
    <citation type="submission" date="2024-04" db="EMBL/GenBank/DDBJ databases">
        <authorList>
            <consortium name="Genoscope - CEA"/>
            <person name="William W."/>
        </authorList>
    </citation>
    <scope>NUCLEOTIDE SEQUENCE [LARGE SCALE GENOMIC DNA]</scope>
</reference>
<name>A0AAV2GZX7_LYMST</name>
<dbReference type="AlphaFoldDB" id="A0AAV2GZX7"/>
<organism evidence="2 3">
    <name type="scientific">Lymnaea stagnalis</name>
    <name type="common">Great pond snail</name>
    <name type="synonym">Helix stagnalis</name>
    <dbReference type="NCBI Taxonomy" id="6523"/>
    <lineage>
        <taxon>Eukaryota</taxon>
        <taxon>Metazoa</taxon>
        <taxon>Spiralia</taxon>
        <taxon>Lophotrochozoa</taxon>
        <taxon>Mollusca</taxon>
        <taxon>Gastropoda</taxon>
        <taxon>Heterobranchia</taxon>
        <taxon>Euthyneura</taxon>
        <taxon>Panpulmonata</taxon>
        <taxon>Hygrophila</taxon>
        <taxon>Lymnaeoidea</taxon>
        <taxon>Lymnaeidae</taxon>
        <taxon>Lymnaea</taxon>
    </lineage>
</organism>
<dbReference type="EMBL" id="CAXITT010000011">
    <property type="protein sequence ID" value="CAL1526965.1"/>
    <property type="molecule type" value="Genomic_DNA"/>
</dbReference>
<evidence type="ECO:0000256" key="1">
    <source>
        <dbReference type="SAM" id="SignalP"/>
    </source>
</evidence>
<gene>
    <name evidence="2" type="ORF">GSLYS_00001142001</name>
</gene>
<sequence>MFEITETLHGVLLLLVMSYLPASSSRVDPTRVCLEPITIKKSCLHGMVENQDYFTLKGLINISNVENGHYGSFSIYFREQRTGDNFWISETTVRLDGNKTCSAMDRIRIDSCHCTSMDSKYIRLMCNLTARRIYSRSNISLYHSNGGWHFSPSFQLPPVYKTSACYEASFSQAARNHPESFTDLLGTVLLGTAVVCLVSSIISQI</sequence>
<protein>
    <submittedName>
        <fullName evidence="2">Uncharacterized protein</fullName>
    </submittedName>
</protein>
<proteinExistence type="predicted"/>
<feature type="chain" id="PRO_5043472189" evidence="1">
    <location>
        <begin position="25"/>
        <end position="205"/>
    </location>
</feature>